<organism evidence="1 2">
    <name type="scientific">Acetobacter ascendens</name>
    <dbReference type="NCBI Taxonomy" id="481146"/>
    <lineage>
        <taxon>Bacteria</taxon>
        <taxon>Pseudomonadati</taxon>
        <taxon>Pseudomonadota</taxon>
        <taxon>Alphaproteobacteria</taxon>
        <taxon>Acetobacterales</taxon>
        <taxon>Acetobacteraceae</taxon>
        <taxon>Acetobacter</taxon>
    </lineage>
</organism>
<name>A0A1Y0V4S7_9PROT</name>
<dbReference type="Proteomes" id="UP000195633">
    <property type="component" value="Chromosome"/>
</dbReference>
<evidence type="ECO:0000313" key="2">
    <source>
        <dbReference type="Proteomes" id="UP000195633"/>
    </source>
</evidence>
<dbReference type="EMBL" id="CP021524">
    <property type="protein sequence ID" value="ARW10919.1"/>
    <property type="molecule type" value="Genomic_DNA"/>
</dbReference>
<sequence>MPEGSVPSPALFPAPAYAPVRRVPPIYARVRSSWLRVSGTPI</sequence>
<dbReference type="AlphaFoldDB" id="A0A1Y0V4S7"/>
<evidence type="ECO:0000313" key="1">
    <source>
        <dbReference type="EMBL" id="ARW10919.1"/>
    </source>
</evidence>
<reference evidence="1 2" key="1">
    <citation type="submission" date="2017-05" db="EMBL/GenBank/DDBJ databases">
        <title>Genome sequence of Acetobacter pasteurianus subsp. ascendens strain SRCM101447.</title>
        <authorList>
            <person name="Cho S.H."/>
        </authorList>
    </citation>
    <scope>NUCLEOTIDE SEQUENCE [LARGE SCALE GENOMIC DNA]</scope>
    <source>
        <strain evidence="1 2">SRCM101447</strain>
    </source>
</reference>
<protein>
    <submittedName>
        <fullName evidence="1">Uncharacterized protein</fullName>
    </submittedName>
</protein>
<proteinExistence type="predicted"/>
<gene>
    <name evidence="1" type="ORF">S101447_01857</name>
</gene>
<accession>A0A1Y0V4S7</accession>